<name>A0A967AD77_9FLAO</name>
<feature type="signal peptide" evidence="2">
    <location>
        <begin position="1"/>
        <end position="28"/>
    </location>
</feature>
<evidence type="ECO:0000256" key="1">
    <source>
        <dbReference type="ARBA" id="ARBA00022729"/>
    </source>
</evidence>
<feature type="chain" id="PRO_5037329307" evidence="2">
    <location>
        <begin position="29"/>
        <end position="202"/>
    </location>
</feature>
<organism evidence="4 5">
    <name type="scientific">Psychroflexus maritimus</name>
    <dbReference type="NCBI Taxonomy" id="2714865"/>
    <lineage>
        <taxon>Bacteria</taxon>
        <taxon>Pseudomonadati</taxon>
        <taxon>Bacteroidota</taxon>
        <taxon>Flavobacteriia</taxon>
        <taxon>Flavobacteriales</taxon>
        <taxon>Flavobacteriaceae</taxon>
        <taxon>Psychroflexus</taxon>
    </lineage>
</organism>
<dbReference type="AlphaFoldDB" id="A0A967AD77"/>
<protein>
    <submittedName>
        <fullName evidence="4">Porin family protein</fullName>
    </submittedName>
</protein>
<gene>
    <name evidence="4" type="ORF">G7034_06760</name>
</gene>
<feature type="domain" description="Outer membrane protein beta-barrel" evidence="3">
    <location>
        <begin position="52"/>
        <end position="197"/>
    </location>
</feature>
<dbReference type="SUPFAM" id="SSF56925">
    <property type="entry name" value="OMPA-like"/>
    <property type="match status" value="1"/>
</dbReference>
<sequence length="202" mass="21721">MKNYTKSTYINLLLISALFLLASQNSFAQVEEEAKEDQTNIPRLIREGTTYLGASVGLNIAQTKLPNGESELNVNGGGKAQYAFADYFAFGGEFVVSGYVPASEIVPSTWIIAMGPSLSFFIPNNSPLTPYAGASGGYAHVLIGENQEDESGSFYSGNLGVVYEVNHFFGIGLEYSYSKFNFANNVSSFSLGGFGLGVFFSL</sequence>
<dbReference type="InterPro" id="IPR027385">
    <property type="entry name" value="Beta-barrel_OMP"/>
</dbReference>
<keyword evidence="1 2" id="KW-0732">Signal</keyword>
<dbReference type="Pfam" id="PF13505">
    <property type="entry name" value="OMP_b-brl"/>
    <property type="match status" value="1"/>
</dbReference>
<comment type="caution">
    <text evidence="4">The sequence shown here is derived from an EMBL/GenBank/DDBJ whole genome shotgun (WGS) entry which is preliminary data.</text>
</comment>
<proteinExistence type="predicted"/>
<keyword evidence="5" id="KW-1185">Reference proteome</keyword>
<dbReference type="Proteomes" id="UP000643701">
    <property type="component" value="Unassembled WGS sequence"/>
</dbReference>
<evidence type="ECO:0000313" key="4">
    <source>
        <dbReference type="EMBL" id="NGZ89951.1"/>
    </source>
</evidence>
<reference evidence="4" key="1">
    <citation type="submission" date="2020-03" db="EMBL/GenBank/DDBJ databases">
        <title>Psychroflexus Maritimus sp. nov., isolate from marine sediment.</title>
        <authorList>
            <person name="Zhong Y.-L."/>
        </authorList>
    </citation>
    <scope>NUCLEOTIDE SEQUENCE</scope>
    <source>
        <strain evidence="4">C1</strain>
    </source>
</reference>
<accession>A0A967AD77</accession>
<dbReference type="InterPro" id="IPR011250">
    <property type="entry name" value="OMP/PagP_B-barrel"/>
</dbReference>
<dbReference type="RefSeq" id="WP_166400208.1">
    <property type="nucleotide sequence ID" value="NZ_JAANAS010000048.1"/>
</dbReference>
<evidence type="ECO:0000259" key="3">
    <source>
        <dbReference type="Pfam" id="PF13505"/>
    </source>
</evidence>
<dbReference type="Gene3D" id="2.40.160.20">
    <property type="match status" value="1"/>
</dbReference>
<evidence type="ECO:0000256" key="2">
    <source>
        <dbReference type="SAM" id="SignalP"/>
    </source>
</evidence>
<dbReference type="EMBL" id="JAANAS010000048">
    <property type="protein sequence ID" value="NGZ89951.1"/>
    <property type="molecule type" value="Genomic_DNA"/>
</dbReference>
<evidence type="ECO:0000313" key="5">
    <source>
        <dbReference type="Proteomes" id="UP000643701"/>
    </source>
</evidence>